<organism evidence="2 3">
    <name type="scientific">Hyphomicrobium facile</name>
    <dbReference type="NCBI Taxonomy" id="51670"/>
    <lineage>
        <taxon>Bacteria</taxon>
        <taxon>Pseudomonadati</taxon>
        <taxon>Pseudomonadota</taxon>
        <taxon>Alphaproteobacteria</taxon>
        <taxon>Hyphomicrobiales</taxon>
        <taxon>Hyphomicrobiaceae</taxon>
        <taxon>Hyphomicrobium</taxon>
    </lineage>
</organism>
<sequence>MLNCRIGTLIVALLASPAAAFAQENIPGHVTCDFDNGYAWTYEAGKYQAAPPKDLTFEIGSIDLESQSASLILDGRTAANLKIVRAINANHFLEVVNEGFLNLTTIYDRDPATGKFPAVHSRHFGLFGQPVFAQYAGSCVAKP</sequence>
<dbReference type="Proteomes" id="UP000199423">
    <property type="component" value="Unassembled WGS sequence"/>
</dbReference>
<keyword evidence="1" id="KW-0732">Signal</keyword>
<evidence type="ECO:0000313" key="2">
    <source>
        <dbReference type="EMBL" id="SFV28690.1"/>
    </source>
</evidence>
<protein>
    <submittedName>
        <fullName evidence="2">Uncharacterized protein</fullName>
    </submittedName>
</protein>
<feature type="chain" id="PRO_5011705817" evidence="1">
    <location>
        <begin position="23"/>
        <end position="143"/>
    </location>
</feature>
<evidence type="ECO:0000313" key="3">
    <source>
        <dbReference type="Proteomes" id="UP000199423"/>
    </source>
</evidence>
<evidence type="ECO:0000256" key="1">
    <source>
        <dbReference type="SAM" id="SignalP"/>
    </source>
</evidence>
<dbReference type="AlphaFoldDB" id="A0A1I7N202"/>
<accession>A0A1I7N202</accession>
<dbReference type="RefSeq" id="WP_092865134.1">
    <property type="nucleotide sequence ID" value="NZ_FPCH01000001.1"/>
</dbReference>
<name>A0A1I7N202_9HYPH</name>
<dbReference type="EMBL" id="FPCH01000001">
    <property type="protein sequence ID" value="SFV28690.1"/>
    <property type="molecule type" value="Genomic_DNA"/>
</dbReference>
<keyword evidence="3" id="KW-1185">Reference proteome</keyword>
<dbReference type="OrthoDB" id="7932523at2"/>
<feature type="signal peptide" evidence="1">
    <location>
        <begin position="1"/>
        <end position="22"/>
    </location>
</feature>
<reference evidence="3" key="1">
    <citation type="submission" date="2016-10" db="EMBL/GenBank/DDBJ databases">
        <authorList>
            <person name="Varghese N."/>
            <person name="Submissions S."/>
        </authorList>
    </citation>
    <scope>NUCLEOTIDE SEQUENCE [LARGE SCALE GENOMIC DNA]</scope>
    <source>
        <strain evidence="3">DSM 1565</strain>
    </source>
</reference>
<gene>
    <name evidence="2" type="ORF">SAMN04488557_1069</name>
</gene>
<proteinExistence type="predicted"/>
<dbReference type="STRING" id="51670.SAMN04488557_1069"/>